<keyword evidence="5 8" id="KW-0812">Transmembrane</keyword>
<feature type="transmembrane region" description="Helical" evidence="8">
    <location>
        <begin position="30"/>
        <end position="46"/>
    </location>
</feature>
<dbReference type="PANTHER" id="PTHR42810">
    <property type="entry name" value="PURINE PERMEASE C1399.01C-RELATED"/>
    <property type="match status" value="1"/>
</dbReference>
<comment type="similarity">
    <text evidence="2">Belongs to the nucleobase:cation symporter-2 (NCS2) (TC 2.A.40) family.</text>
</comment>
<keyword evidence="7 8" id="KW-0472">Membrane</keyword>
<dbReference type="NCBIfam" id="TIGR00801">
    <property type="entry name" value="ncs2"/>
    <property type="match status" value="1"/>
</dbReference>
<dbReference type="GO" id="GO:0042907">
    <property type="term" value="F:xanthine transmembrane transporter activity"/>
    <property type="evidence" value="ECO:0007669"/>
    <property type="project" value="TreeGrafter"/>
</dbReference>
<dbReference type="InterPro" id="IPR006042">
    <property type="entry name" value="Xan_ur_permease"/>
</dbReference>
<evidence type="ECO:0000256" key="5">
    <source>
        <dbReference type="ARBA" id="ARBA00022692"/>
    </source>
</evidence>
<dbReference type="Pfam" id="PF00860">
    <property type="entry name" value="Xan_ur_permease"/>
    <property type="match status" value="1"/>
</dbReference>
<protein>
    <submittedName>
        <fullName evidence="9">Uracil-xanthine permease</fullName>
    </submittedName>
</protein>
<dbReference type="PANTHER" id="PTHR42810:SF4">
    <property type="entry name" value="URIC ACID TRANSPORTER UACT"/>
    <property type="match status" value="1"/>
</dbReference>
<evidence type="ECO:0000256" key="4">
    <source>
        <dbReference type="ARBA" id="ARBA00022475"/>
    </source>
</evidence>
<name>A0A3R9FB59_9VIBR</name>
<feature type="transmembrane region" description="Helical" evidence="8">
    <location>
        <begin position="107"/>
        <end position="132"/>
    </location>
</feature>
<evidence type="ECO:0000313" key="9">
    <source>
        <dbReference type="EMBL" id="RSD32880.1"/>
    </source>
</evidence>
<dbReference type="Proteomes" id="UP000269041">
    <property type="component" value="Unassembled WGS sequence"/>
</dbReference>
<feature type="transmembrane region" description="Helical" evidence="8">
    <location>
        <begin position="7"/>
        <end position="24"/>
    </location>
</feature>
<evidence type="ECO:0000256" key="2">
    <source>
        <dbReference type="ARBA" id="ARBA00008821"/>
    </source>
</evidence>
<dbReference type="GO" id="GO:0005886">
    <property type="term" value="C:plasma membrane"/>
    <property type="evidence" value="ECO:0007669"/>
    <property type="project" value="UniProtKB-SubCell"/>
</dbReference>
<dbReference type="OrthoDB" id="9779092at2"/>
<dbReference type="PROSITE" id="PS01116">
    <property type="entry name" value="XANTH_URACIL_PERMASE"/>
    <property type="match status" value="1"/>
</dbReference>
<evidence type="ECO:0000256" key="7">
    <source>
        <dbReference type="ARBA" id="ARBA00023136"/>
    </source>
</evidence>
<organism evidence="9 10">
    <name type="scientific">Vibrio pectenicida</name>
    <dbReference type="NCBI Taxonomy" id="62763"/>
    <lineage>
        <taxon>Bacteria</taxon>
        <taxon>Pseudomonadati</taxon>
        <taxon>Pseudomonadota</taxon>
        <taxon>Gammaproteobacteria</taxon>
        <taxon>Vibrionales</taxon>
        <taxon>Vibrionaceae</taxon>
        <taxon>Vibrio</taxon>
    </lineage>
</organism>
<feature type="transmembrane region" description="Helical" evidence="8">
    <location>
        <begin position="294"/>
        <end position="316"/>
    </location>
</feature>
<feature type="transmembrane region" description="Helical" evidence="8">
    <location>
        <begin position="76"/>
        <end position="95"/>
    </location>
</feature>
<evidence type="ECO:0000256" key="3">
    <source>
        <dbReference type="ARBA" id="ARBA00022448"/>
    </source>
</evidence>
<accession>A0A3R9FB59</accession>
<gene>
    <name evidence="9" type="ORF">EJA03_01100</name>
</gene>
<keyword evidence="3" id="KW-0813">Transport</keyword>
<evidence type="ECO:0000256" key="1">
    <source>
        <dbReference type="ARBA" id="ARBA00004651"/>
    </source>
</evidence>
<evidence type="ECO:0000256" key="8">
    <source>
        <dbReference type="SAM" id="Phobius"/>
    </source>
</evidence>
<reference evidence="9 10" key="1">
    <citation type="submission" date="2018-12" db="EMBL/GenBank/DDBJ databases">
        <title>Genomic taxonomy of the Vibrionaceae family.</title>
        <authorList>
            <person name="Gomez-Gil B."/>
            <person name="Enciso-Ibarra K."/>
        </authorList>
    </citation>
    <scope>NUCLEOTIDE SEQUENCE [LARGE SCALE GENOMIC DNA]</scope>
    <source>
        <strain evidence="9 10">CAIM 594</strain>
    </source>
</reference>
<feature type="transmembrane region" description="Helical" evidence="8">
    <location>
        <begin position="171"/>
        <end position="191"/>
    </location>
</feature>
<feature type="transmembrane region" description="Helical" evidence="8">
    <location>
        <begin position="379"/>
        <end position="395"/>
    </location>
</feature>
<keyword evidence="4" id="KW-1003">Cell membrane</keyword>
<keyword evidence="10" id="KW-1185">Reference proteome</keyword>
<dbReference type="EMBL" id="RSFA01000002">
    <property type="protein sequence ID" value="RSD32880.1"/>
    <property type="molecule type" value="Genomic_DNA"/>
</dbReference>
<dbReference type="RefSeq" id="WP_125319402.1">
    <property type="nucleotide sequence ID" value="NZ_AP024889.1"/>
</dbReference>
<dbReference type="AlphaFoldDB" id="A0A3R9FB59"/>
<sequence length="415" mass="43169">MKNAIQGAQMLFVAFGALVLVPLLTGLDPSVALFGAGLGTLIFQFITRRTVPIFLASSFAFIAPILYGVQTWGVPATMGGLMAAGLVYVVMGIFIKVRGVEFIHKLLPPVVVGPVIMVIGLGLAPVAVNMALGKGGDGAQLLDANASLVISSVSLLTTIIISIFARGFLKLMPILGGILAGYVTSLAYGMVDFSPVAEAAWLSLPQFTAPEFNINAILFMIPVAIAPAVEHVGDMLAISNVTGKDYLKKPGLHRTITGDGLATIAASMLGAPPNTTYSEVTGAVLLTKAFNPVIMIWAAVTAIVLALVGKLGAVLQTIPMPVMGGIMILLFGSIATVGLNTLIKNKVDLHQSRNLVIVAITLVFGIGGMAFGIGEFSLQGVSLCGIIAILLNLILPKDLGENHIVDSTQIEDENS</sequence>
<comment type="caution">
    <text evidence="9">The sequence shown here is derived from an EMBL/GenBank/DDBJ whole genome shotgun (WGS) entry which is preliminary data.</text>
</comment>
<evidence type="ECO:0000256" key="6">
    <source>
        <dbReference type="ARBA" id="ARBA00022989"/>
    </source>
</evidence>
<dbReference type="InterPro" id="IPR006043">
    <property type="entry name" value="NCS2"/>
</dbReference>
<feature type="transmembrane region" description="Helical" evidence="8">
    <location>
        <begin position="355"/>
        <end position="373"/>
    </location>
</feature>
<feature type="transmembrane region" description="Helical" evidence="8">
    <location>
        <begin position="53"/>
        <end position="70"/>
    </location>
</feature>
<feature type="transmembrane region" description="Helical" evidence="8">
    <location>
        <begin position="322"/>
        <end position="343"/>
    </location>
</feature>
<evidence type="ECO:0000313" key="10">
    <source>
        <dbReference type="Proteomes" id="UP000269041"/>
    </source>
</evidence>
<feature type="transmembrane region" description="Helical" evidence="8">
    <location>
        <begin position="211"/>
        <end position="229"/>
    </location>
</feature>
<feature type="transmembrane region" description="Helical" evidence="8">
    <location>
        <begin position="144"/>
        <end position="164"/>
    </location>
</feature>
<keyword evidence="6 8" id="KW-1133">Transmembrane helix</keyword>
<proteinExistence type="inferred from homology"/>
<comment type="subcellular location">
    <subcellularLocation>
        <location evidence="1">Cell membrane</location>
        <topology evidence="1">Multi-pass membrane protein</topology>
    </subcellularLocation>
</comment>